<proteinExistence type="predicted"/>
<protein>
    <submittedName>
        <fullName evidence="2">Uncharacterized protein</fullName>
    </submittedName>
</protein>
<gene>
    <name evidence="2" type="ORF">THTE_1757</name>
</gene>
<evidence type="ECO:0000313" key="2">
    <source>
        <dbReference type="EMBL" id="ASV74359.1"/>
    </source>
</evidence>
<dbReference type="EMBL" id="CP018477">
    <property type="protein sequence ID" value="ASV74359.1"/>
    <property type="molecule type" value="Genomic_DNA"/>
</dbReference>
<feature type="region of interest" description="Disordered" evidence="1">
    <location>
        <begin position="43"/>
        <end position="63"/>
    </location>
</feature>
<accession>A0A286REG3</accession>
<keyword evidence="3" id="KW-1185">Reference proteome</keyword>
<evidence type="ECO:0000313" key="3">
    <source>
        <dbReference type="Proteomes" id="UP000215086"/>
    </source>
</evidence>
<organism evidence="2 3">
    <name type="scientific">Thermogutta terrifontis</name>
    <dbReference type="NCBI Taxonomy" id="1331910"/>
    <lineage>
        <taxon>Bacteria</taxon>
        <taxon>Pseudomonadati</taxon>
        <taxon>Planctomycetota</taxon>
        <taxon>Planctomycetia</taxon>
        <taxon>Pirellulales</taxon>
        <taxon>Thermoguttaceae</taxon>
        <taxon>Thermogutta</taxon>
    </lineage>
</organism>
<reference evidence="2 3" key="1">
    <citation type="journal article" name="Front. Microbiol.">
        <title>Sugar Metabolism of the First Thermophilic Planctomycete Thermogutta terrifontis: Comparative Genomic and Transcriptomic Approaches.</title>
        <authorList>
            <person name="Elcheninov A.G."/>
            <person name="Menzel P."/>
            <person name="Gudbergsdottir S.R."/>
            <person name="Slesarev A.I."/>
            <person name="Kadnikov V.V."/>
            <person name="Krogh A."/>
            <person name="Bonch-Osmolovskaya E.A."/>
            <person name="Peng X."/>
            <person name="Kublanov I.V."/>
        </authorList>
    </citation>
    <scope>NUCLEOTIDE SEQUENCE [LARGE SCALE GENOMIC DNA]</scope>
    <source>
        <strain evidence="2 3">R1</strain>
    </source>
</reference>
<dbReference type="Proteomes" id="UP000215086">
    <property type="component" value="Chromosome"/>
</dbReference>
<dbReference type="KEGG" id="ttf:THTE_1757"/>
<evidence type="ECO:0000256" key="1">
    <source>
        <dbReference type="SAM" id="MobiDB-lite"/>
    </source>
</evidence>
<sequence>MKYPPRDEDVELISFDALFACVMDEPGLPKIFRFVGLDAKDEQPRTETARGGSACENAKTRLV</sequence>
<name>A0A286REG3_9BACT</name>
<dbReference type="AlphaFoldDB" id="A0A286REG3"/>